<evidence type="ECO:0000313" key="11">
    <source>
        <dbReference type="Proteomes" id="UP000446657"/>
    </source>
</evidence>
<dbReference type="GO" id="GO:0003700">
    <property type="term" value="F:DNA-binding transcription factor activity"/>
    <property type="evidence" value="ECO:0007669"/>
    <property type="project" value="InterPro"/>
</dbReference>
<dbReference type="STRING" id="301302.ERS852420_03192"/>
<evidence type="ECO:0000259" key="5">
    <source>
        <dbReference type="PROSITE" id="PS51464"/>
    </source>
</evidence>
<feature type="domain" description="SIS" evidence="5">
    <location>
        <begin position="114"/>
        <end position="254"/>
    </location>
</feature>
<evidence type="ECO:0000256" key="3">
    <source>
        <dbReference type="ARBA" id="ARBA00023163"/>
    </source>
</evidence>
<dbReference type="Gene3D" id="3.40.50.10490">
    <property type="entry name" value="Glucose-6-phosphate isomerase like protein, domain 1"/>
    <property type="match status" value="1"/>
</dbReference>
<evidence type="ECO:0000313" key="6">
    <source>
        <dbReference type="EMBL" id="CRL37041.1"/>
    </source>
</evidence>
<dbReference type="PANTHER" id="PTHR30514">
    <property type="entry name" value="GLUCOKINASE"/>
    <property type="match status" value="1"/>
</dbReference>
<dbReference type="EMBL" id="CYXV01000017">
    <property type="protein sequence ID" value="CUN17185.1"/>
    <property type="molecule type" value="Genomic_DNA"/>
</dbReference>
<dbReference type="Pfam" id="PF01380">
    <property type="entry name" value="SIS"/>
    <property type="match status" value="1"/>
</dbReference>
<dbReference type="Pfam" id="PF01418">
    <property type="entry name" value="HTH_6"/>
    <property type="match status" value="1"/>
</dbReference>
<evidence type="ECO:0000313" key="8">
    <source>
        <dbReference type="EMBL" id="MTR82303.1"/>
    </source>
</evidence>
<keyword evidence="3" id="KW-0804">Transcription</keyword>
<dbReference type="PROSITE" id="PS51464">
    <property type="entry name" value="SIS"/>
    <property type="match status" value="1"/>
</dbReference>
<dbReference type="EMBL" id="CVRR01000015">
    <property type="protein sequence ID" value="CRL37041.1"/>
    <property type="molecule type" value="Genomic_DNA"/>
</dbReference>
<evidence type="ECO:0000259" key="4">
    <source>
        <dbReference type="PROSITE" id="PS51071"/>
    </source>
</evidence>
<dbReference type="SUPFAM" id="SSF46689">
    <property type="entry name" value="Homeodomain-like"/>
    <property type="match status" value="1"/>
</dbReference>
<dbReference type="GO" id="GO:0097367">
    <property type="term" value="F:carbohydrate derivative binding"/>
    <property type="evidence" value="ECO:0007669"/>
    <property type="project" value="InterPro"/>
</dbReference>
<dbReference type="InterPro" id="IPR047640">
    <property type="entry name" value="RpiR-like"/>
</dbReference>
<feature type="domain" description="HTH rpiR-type" evidence="4">
    <location>
        <begin position="6"/>
        <end position="81"/>
    </location>
</feature>
<dbReference type="PANTHER" id="PTHR30514:SF21">
    <property type="entry name" value="RPIR-FAMILY TRANSCRIPTIONAL REGULATOR"/>
    <property type="match status" value="1"/>
</dbReference>
<gene>
    <name evidence="7" type="primary">murR_2</name>
    <name evidence="7" type="ORF">ERS852420_03192</name>
    <name evidence="8" type="ORF">GMD30_11515</name>
    <name evidence="6" type="ORF">M72_27681</name>
</gene>
<dbReference type="InterPro" id="IPR001347">
    <property type="entry name" value="SIS_dom"/>
</dbReference>
<evidence type="ECO:0000313" key="10">
    <source>
        <dbReference type="Proteomes" id="UP000095495"/>
    </source>
</evidence>
<organism evidence="6 9">
    <name type="scientific">Roseburia faecis</name>
    <dbReference type="NCBI Taxonomy" id="301302"/>
    <lineage>
        <taxon>Bacteria</taxon>
        <taxon>Bacillati</taxon>
        <taxon>Bacillota</taxon>
        <taxon>Clostridia</taxon>
        <taxon>Lachnospirales</taxon>
        <taxon>Lachnospiraceae</taxon>
        <taxon>Roseburia</taxon>
    </lineage>
</organism>
<reference evidence="9" key="1">
    <citation type="submission" date="2015-05" db="EMBL/GenBank/DDBJ databases">
        <authorList>
            <consortium name="Pathogen Informatics"/>
        </authorList>
    </citation>
    <scope>NUCLEOTIDE SEQUENCE [LARGE SCALE GENOMIC DNA]</scope>
    <source>
        <strain evidence="7 10">2789STDY5608863</strain>
        <strain evidence="9">M72</strain>
    </source>
</reference>
<dbReference type="CDD" id="cd05013">
    <property type="entry name" value="SIS_RpiR"/>
    <property type="match status" value="1"/>
</dbReference>
<protein>
    <submittedName>
        <fullName evidence="7">MurPQ operon repressor</fullName>
    </submittedName>
    <submittedName>
        <fullName evidence="8">SIS domain-containing protein</fullName>
    </submittedName>
    <submittedName>
        <fullName evidence="6">Transcriptional regulators</fullName>
    </submittedName>
</protein>
<evidence type="ECO:0000313" key="9">
    <source>
        <dbReference type="Proteomes" id="UP000049979"/>
    </source>
</evidence>
<dbReference type="Gene3D" id="1.10.10.10">
    <property type="entry name" value="Winged helix-like DNA-binding domain superfamily/Winged helix DNA-binding domain"/>
    <property type="match status" value="1"/>
</dbReference>
<dbReference type="InterPro" id="IPR046348">
    <property type="entry name" value="SIS_dom_sf"/>
</dbReference>
<sequence>MQTYGSSVVPMIEANYEMFTVVEKTIADFFISNEKEMDFSSGRMAKMLHVSEASLSRFAKKMGYSGYREFIYNYQPSIAERPNVEEQTIHVLYSYEELLQKTYSLIREPQIKHVSQLIGEHTRIFLYGFGSSGLAAQEFQLRLLRLGMDAEAITELHQMVLNEARITNACLVIGISLSGATRELIDALDRAKARGAAVIYLTSSNAEREKRTYEEIVLAPVKKNLEYGNVISPQFPILLILDLIYAQLLKEDRRSTEAQYDTHIWERIKDYHVG</sequence>
<dbReference type="Proteomes" id="UP000095495">
    <property type="component" value="Unassembled WGS sequence"/>
</dbReference>
<dbReference type="InterPro" id="IPR036388">
    <property type="entry name" value="WH-like_DNA-bd_sf"/>
</dbReference>
<dbReference type="AlphaFoldDB" id="A0A0M6WJI8"/>
<keyword evidence="1" id="KW-0805">Transcription regulation</keyword>
<dbReference type="EMBL" id="WNAL01000023">
    <property type="protein sequence ID" value="MTR82303.1"/>
    <property type="molecule type" value="Genomic_DNA"/>
</dbReference>
<evidence type="ECO:0000256" key="1">
    <source>
        <dbReference type="ARBA" id="ARBA00023015"/>
    </source>
</evidence>
<keyword evidence="9" id="KW-1185">Reference proteome</keyword>
<reference evidence="8 11" key="3">
    <citation type="journal article" date="2019" name="Nat. Med.">
        <title>A library of human gut bacterial isolates paired with longitudinal multiomics data enables mechanistic microbiome research.</title>
        <authorList>
            <person name="Poyet M."/>
            <person name="Groussin M."/>
            <person name="Gibbons S.M."/>
            <person name="Avila-Pacheco J."/>
            <person name="Jiang X."/>
            <person name="Kearney S.M."/>
            <person name="Perrotta A.R."/>
            <person name="Berdy B."/>
            <person name="Zhao S."/>
            <person name="Lieberman T.D."/>
            <person name="Swanson P.K."/>
            <person name="Smith M."/>
            <person name="Roesemann S."/>
            <person name="Alexander J.E."/>
            <person name="Rich S.A."/>
            <person name="Livny J."/>
            <person name="Vlamakis H."/>
            <person name="Clish C."/>
            <person name="Bullock K."/>
            <person name="Deik A."/>
            <person name="Scott J."/>
            <person name="Pierce K.A."/>
            <person name="Xavier R.J."/>
            <person name="Alm E.J."/>
        </authorList>
    </citation>
    <scope>NUCLEOTIDE SEQUENCE [LARGE SCALE GENOMIC DNA]</scope>
    <source>
        <strain evidence="8 11">BIOML-A1</strain>
    </source>
</reference>
<dbReference type="Proteomes" id="UP000049979">
    <property type="component" value="Unassembled WGS sequence"/>
</dbReference>
<reference evidence="6" key="2">
    <citation type="submission" date="2015-05" db="EMBL/GenBank/DDBJ databases">
        <authorList>
            <person name="Wang D.B."/>
            <person name="Wang M."/>
        </authorList>
    </citation>
    <scope>NUCLEOTIDE SEQUENCE [LARGE SCALE GENOMIC DNA]</scope>
    <source>
        <strain evidence="6">M72</strain>
    </source>
</reference>
<dbReference type="OrthoDB" id="9762536at2"/>
<dbReference type="SUPFAM" id="SSF53697">
    <property type="entry name" value="SIS domain"/>
    <property type="match status" value="1"/>
</dbReference>
<accession>A0A0M6WJI8</accession>
<dbReference type="InterPro" id="IPR035472">
    <property type="entry name" value="RpiR-like_SIS"/>
</dbReference>
<dbReference type="RefSeq" id="WP_022046525.1">
    <property type="nucleotide sequence ID" value="NZ_CP173697.1"/>
</dbReference>
<name>A0A0M6WJI8_9FIRM</name>
<dbReference type="InterPro" id="IPR009057">
    <property type="entry name" value="Homeodomain-like_sf"/>
</dbReference>
<dbReference type="GO" id="GO:1901135">
    <property type="term" value="P:carbohydrate derivative metabolic process"/>
    <property type="evidence" value="ECO:0007669"/>
    <property type="project" value="InterPro"/>
</dbReference>
<evidence type="ECO:0000256" key="2">
    <source>
        <dbReference type="ARBA" id="ARBA00023125"/>
    </source>
</evidence>
<dbReference type="Proteomes" id="UP000446657">
    <property type="component" value="Unassembled WGS sequence"/>
</dbReference>
<dbReference type="InterPro" id="IPR000281">
    <property type="entry name" value="HTH_RpiR"/>
</dbReference>
<evidence type="ECO:0000313" key="7">
    <source>
        <dbReference type="EMBL" id="CUN17185.1"/>
    </source>
</evidence>
<dbReference type="PROSITE" id="PS51071">
    <property type="entry name" value="HTH_RPIR"/>
    <property type="match status" value="1"/>
</dbReference>
<keyword evidence="2" id="KW-0238">DNA-binding</keyword>
<dbReference type="GO" id="GO:0003677">
    <property type="term" value="F:DNA binding"/>
    <property type="evidence" value="ECO:0007669"/>
    <property type="project" value="UniProtKB-KW"/>
</dbReference>
<dbReference type="GeneID" id="99748031"/>
<proteinExistence type="predicted"/>